<sequence>MKSLAVGLLALKFCFAGHAASISDSIDTIRSVGAEGKGNAAASKAWKSLSQAEASALPQILQSMKGTSPLAANWLRASVDTIASRSKNLPEKELLSFIADFHQDPRARRLAFELIQKFNPNRADKLIPGLINDPSVELRREAVAQVIEEGNRQKDAKQNEAAIKSYHKALNAARDINQIQTSTTALRQLNEKVDLPSHFGFLMHWNVIGPFDNTKRSGFEKIYPPEKTIDFSAVYEGKNGKVEWSEFITANEYGMVNINKAYPGPGDGLKEVTAYAYTEYKTTEAREVELRLGCKNAWKIWHNGQLVFGRDEYHRGIRIDQYQLNLKLAKGRNTLLIKLCQNEQTQPWTKEWQFQLRICDSTGTAIHAANRPTTPTTGTDNSKSTSKTTRRPRN</sequence>
<dbReference type="AlphaFoldDB" id="A0A382EEX2"/>
<feature type="compositionally biased region" description="Polar residues" evidence="1">
    <location>
        <begin position="371"/>
        <end position="387"/>
    </location>
</feature>
<accession>A0A382EEX2</accession>
<evidence type="ECO:0008006" key="3">
    <source>
        <dbReference type="Google" id="ProtNLM"/>
    </source>
</evidence>
<protein>
    <recommendedName>
        <fullName evidence="3">HEAT repeat domain-containing protein</fullName>
    </recommendedName>
</protein>
<reference evidence="2" key="1">
    <citation type="submission" date="2018-05" db="EMBL/GenBank/DDBJ databases">
        <authorList>
            <person name="Lanie J.A."/>
            <person name="Ng W.-L."/>
            <person name="Kazmierczak K.M."/>
            <person name="Andrzejewski T.M."/>
            <person name="Davidsen T.M."/>
            <person name="Wayne K.J."/>
            <person name="Tettelin H."/>
            <person name="Glass J.I."/>
            <person name="Rusch D."/>
            <person name="Podicherti R."/>
            <person name="Tsui H.-C.T."/>
            <person name="Winkler M.E."/>
        </authorList>
    </citation>
    <scope>NUCLEOTIDE SEQUENCE</scope>
</reference>
<proteinExistence type="predicted"/>
<name>A0A382EEX2_9ZZZZ</name>
<evidence type="ECO:0000256" key="1">
    <source>
        <dbReference type="SAM" id="MobiDB-lite"/>
    </source>
</evidence>
<organism evidence="2">
    <name type="scientific">marine metagenome</name>
    <dbReference type="NCBI Taxonomy" id="408172"/>
    <lineage>
        <taxon>unclassified sequences</taxon>
        <taxon>metagenomes</taxon>
        <taxon>ecological metagenomes</taxon>
    </lineage>
</organism>
<evidence type="ECO:0000313" key="2">
    <source>
        <dbReference type="EMBL" id="SVB49210.1"/>
    </source>
</evidence>
<feature type="region of interest" description="Disordered" evidence="1">
    <location>
        <begin position="367"/>
        <end position="394"/>
    </location>
</feature>
<dbReference type="EMBL" id="UINC01044154">
    <property type="protein sequence ID" value="SVB49210.1"/>
    <property type="molecule type" value="Genomic_DNA"/>
</dbReference>
<gene>
    <name evidence="2" type="ORF">METZ01_LOCUS202064</name>
</gene>